<proteinExistence type="predicted"/>
<name>A0A9D1ISZ0_9CLOT</name>
<reference evidence="3" key="2">
    <citation type="journal article" date="2021" name="PeerJ">
        <title>Extensive microbial diversity within the chicken gut microbiome revealed by metagenomics and culture.</title>
        <authorList>
            <person name="Gilroy R."/>
            <person name="Ravi A."/>
            <person name="Getino M."/>
            <person name="Pursley I."/>
            <person name="Horton D.L."/>
            <person name="Alikhan N.F."/>
            <person name="Baker D."/>
            <person name="Gharbi K."/>
            <person name="Hall N."/>
            <person name="Watson M."/>
            <person name="Adriaenssens E.M."/>
            <person name="Foster-Nyarko E."/>
            <person name="Jarju S."/>
            <person name="Secka A."/>
            <person name="Antonio M."/>
            <person name="Oren A."/>
            <person name="Chaudhuri R.R."/>
            <person name="La Ragione R."/>
            <person name="Hildebrand F."/>
            <person name="Pallen M.J."/>
        </authorList>
    </citation>
    <scope>NUCLEOTIDE SEQUENCE</scope>
    <source>
        <strain evidence="3">CHK191-8634</strain>
    </source>
</reference>
<dbReference type="NCBIfam" id="TIGR01891">
    <property type="entry name" value="amidohydrolases"/>
    <property type="match status" value="1"/>
</dbReference>
<dbReference type="PANTHER" id="PTHR30575:SF3">
    <property type="entry name" value="PEPTIDASE M20 DIMERISATION DOMAIN-CONTAINING PROTEIN"/>
    <property type="match status" value="1"/>
</dbReference>
<sequence length="436" mass="47219">MSVYNQIKELADGIQNDLVACRRDFHKYAETGWLEMRTSSIIARKLTELGYEVLTGDQVCKKDARMGVPSDEVLEQQYQRAVEQGADPEFVQRTRGGMTGVIGILRCGEGPTVAMRFDIDALGVIEETDADHLPAREGFGSVNPGFMHACGHDGHATIGLGVARVLMAIRDQLHGTVKLIFQPAEEGVRGAKAIVENGHLDGVQYLIGSHITDKKPDDPATVIPGSYGSLATSKYDVVFHGKSAHAGGSPHLGKNVMLAVATAILNLYAIPRHGKGQTRVNVGTVHAGSGRNVIADEAKMEIEVRGETTELNDYMTEYAVNILENAAKMHGCTCELRLMGAANSLSSDVELAERVARVCREKLGMPVSDTLRSKSGGSEDVSYMMNRVQEQGGQATFMRVLTPEAGPGHNRRFDFDEQVLSNAVKIFCGVVYDIMG</sequence>
<comment type="caution">
    <text evidence="3">The sequence shown here is derived from an EMBL/GenBank/DDBJ whole genome shotgun (WGS) entry which is preliminary data.</text>
</comment>
<dbReference type="Gene3D" id="3.40.630.10">
    <property type="entry name" value="Zn peptidases"/>
    <property type="match status" value="2"/>
</dbReference>
<gene>
    <name evidence="3" type="ORF">IAB67_00535</name>
</gene>
<feature type="binding site" evidence="1">
    <location>
        <position position="186"/>
    </location>
    <ligand>
        <name>Mn(2+)</name>
        <dbReference type="ChEBI" id="CHEBI:29035"/>
        <label>2</label>
    </ligand>
</feature>
<dbReference type="AlphaFoldDB" id="A0A9D1ISZ0"/>
<dbReference type="GO" id="GO:0071713">
    <property type="term" value="F:para-aminobenzoyl-glutamate hydrolase activity"/>
    <property type="evidence" value="ECO:0007669"/>
    <property type="project" value="TreeGrafter"/>
</dbReference>
<reference evidence="3" key="1">
    <citation type="submission" date="2020-10" db="EMBL/GenBank/DDBJ databases">
        <authorList>
            <person name="Gilroy R."/>
        </authorList>
    </citation>
    <scope>NUCLEOTIDE SEQUENCE</scope>
    <source>
        <strain evidence="3">CHK191-8634</strain>
    </source>
</reference>
<keyword evidence="1" id="KW-0479">Metal-binding</keyword>
<dbReference type="GO" id="GO:0046657">
    <property type="term" value="P:folic acid catabolic process"/>
    <property type="evidence" value="ECO:0007669"/>
    <property type="project" value="TreeGrafter"/>
</dbReference>
<evidence type="ECO:0000313" key="3">
    <source>
        <dbReference type="EMBL" id="HIU42768.1"/>
    </source>
</evidence>
<accession>A0A9D1ISZ0</accession>
<organism evidence="3 4">
    <name type="scientific">Candidatus Ventrousia excrementavium</name>
    <dbReference type="NCBI Taxonomy" id="2840961"/>
    <lineage>
        <taxon>Bacteria</taxon>
        <taxon>Bacillati</taxon>
        <taxon>Bacillota</taxon>
        <taxon>Clostridia</taxon>
        <taxon>Eubacteriales</taxon>
        <taxon>Clostridiaceae</taxon>
        <taxon>Clostridiaceae incertae sedis</taxon>
        <taxon>Candidatus Ventrousia</taxon>
    </lineage>
</organism>
<dbReference type="InterPro" id="IPR052030">
    <property type="entry name" value="Peptidase_M20/M20A_hydrolases"/>
</dbReference>
<feature type="binding site" evidence="1">
    <location>
        <position position="210"/>
    </location>
    <ligand>
        <name>Mn(2+)</name>
        <dbReference type="ChEBI" id="CHEBI:29035"/>
        <label>2</label>
    </ligand>
</feature>
<dbReference type="GO" id="GO:0005737">
    <property type="term" value="C:cytoplasm"/>
    <property type="evidence" value="ECO:0007669"/>
    <property type="project" value="TreeGrafter"/>
</dbReference>
<feature type="binding site" evidence="1">
    <location>
        <position position="409"/>
    </location>
    <ligand>
        <name>Mn(2+)</name>
        <dbReference type="ChEBI" id="CHEBI:29035"/>
        <label>2</label>
    </ligand>
</feature>
<dbReference type="Pfam" id="PF01546">
    <property type="entry name" value="Peptidase_M20"/>
    <property type="match status" value="1"/>
</dbReference>
<dbReference type="PANTHER" id="PTHR30575">
    <property type="entry name" value="PEPTIDASE M20"/>
    <property type="match status" value="1"/>
</dbReference>
<dbReference type="EMBL" id="DVMR01000008">
    <property type="protein sequence ID" value="HIU42768.1"/>
    <property type="molecule type" value="Genomic_DNA"/>
</dbReference>
<evidence type="ECO:0000256" key="1">
    <source>
        <dbReference type="PIRSR" id="PIRSR005962-1"/>
    </source>
</evidence>
<feature type="binding site" evidence="1">
    <location>
        <position position="150"/>
    </location>
    <ligand>
        <name>Mn(2+)</name>
        <dbReference type="ChEBI" id="CHEBI:29035"/>
        <label>2</label>
    </ligand>
</feature>
<comment type="cofactor">
    <cofactor evidence="1">
        <name>Mn(2+)</name>
        <dbReference type="ChEBI" id="CHEBI:29035"/>
    </cofactor>
    <text evidence="1">The Mn(2+) ion enhances activity.</text>
</comment>
<dbReference type="SUPFAM" id="SSF53187">
    <property type="entry name" value="Zn-dependent exopeptidases"/>
    <property type="match status" value="1"/>
</dbReference>
<protein>
    <submittedName>
        <fullName evidence="3">Amidohydrolase</fullName>
    </submittedName>
</protein>
<dbReference type="GO" id="GO:0046872">
    <property type="term" value="F:metal ion binding"/>
    <property type="evidence" value="ECO:0007669"/>
    <property type="project" value="UniProtKB-KW"/>
</dbReference>
<keyword evidence="1" id="KW-0464">Manganese</keyword>
<dbReference type="PIRSF" id="PIRSF005962">
    <property type="entry name" value="Pept_M20D_amidohydro"/>
    <property type="match status" value="1"/>
</dbReference>
<dbReference type="InterPro" id="IPR011650">
    <property type="entry name" value="Peptidase_M20_dimer"/>
</dbReference>
<dbReference type="SUPFAM" id="SSF55031">
    <property type="entry name" value="Bacterial exopeptidase dimerisation domain"/>
    <property type="match status" value="1"/>
</dbReference>
<evidence type="ECO:0000313" key="4">
    <source>
        <dbReference type="Proteomes" id="UP000824073"/>
    </source>
</evidence>
<dbReference type="GO" id="GO:0016805">
    <property type="term" value="F:dipeptidase activity"/>
    <property type="evidence" value="ECO:0007669"/>
    <property type="project" value="TreeGrafter"/>
</dbReference>
<dbReference type="InterPro" id="IPR017439">
    <property type="entry name" value="Amidohydrolase"/>
</dbReference>
<feature type="domain" description="Peptidase M20 dimerisation" evidence="2">
    <location>
        <begin position="235"/>
        <end position="327"/>
    </location>
</feature>
<dbReference type="InterPro" id="IPR002933">
    <property type="entry name" value="Peptidase_M20"/>
</dbReference>
<dbReference type="Pfam" id="PF07687">
    <property type="entry name" value="M20_dimer"/>
    <property type="match status" value="1"/>
</dbReference>
<dbReference type="InterPro" id="IPR036264">
    <property type="entry name" value="Bact_exopeptidase_dim_dom"/>
</dbReference>
<dbReference type="Proteomes" id="UP000824073">
    <property type="component" value="Unassembled WGS sequence"/>
</dbReference>
<evidence type="ECO:0000259" key="2">
    <source>
        <dbReference type="Pfam" id="PF07687"/>
    </source>
</evidence>
<feature type="binding site" evidence="1">
    <location>
        <position position="152"/>
    </location>
    <ligand>
        <name>Mn(2+)</name>
        <dbReference type="ChEBI" id="CHEBI:29035"/>
        <label>2</label>
    </ligand>
</feature>